<evidence type="ECO:0008006" key="3">
    <source>
        <dbReference type="Google" id="ProtNLM"/>
    </source>
</evidence>
<dbReference type="Proteomes" id="UP001596108">
    <property type="component" value="Unassembled WGS sequence"/>
</dbReference>
<keyword evidence="2" id="KW-1185">Reference proteome</keyword>
<proteinExistence type="predicted"/>
<comment type="caution">
    <text evidence="1">The sequence shown here is derived from an EMBL/GenBank/DDBJ whole genome shotgun (WGS) entry which is preliminary data.</text>
</comment>
<evidence type="ECO:0000313" key="1">
    <source>
        <dbReference type="EMBL" id="MFC5527924.1"/>
    </source>
</evidence>
<sequence length="118" mass="13641">MPVVMLRDSAFSEQEMKWTEQEILSKKRQRAREANLVVKLDATGIQRFKRMHPPGISLSFTGMFQSSGIFNVQLDVTDGEVLAYYADWLLFLGKGVVFDRIPDELRKILEERLAHLKL</sequence>
<gene>
    <name evidence="1" type="ORF">ACFPQ4_00410</name>
</gene>
<protein>
    <recommendedName>
        <fullName evidence="3">WYL domain-containing protein</fullName>
    </recommendedName>
</protein>
<dbReference type="EMBL" id="JBHSNC010000001">
    <property type="protein sequence ID" value="MFC5527924.1"/>
    <property type="molecule type" value="Genomic_DNA"/>
</dbReference>
<reference evidence="2" key="1">
    <citation type="journal article" date="2019" name="Int. J. Syst. Evol. Microbiol.">
        <title>The Global Catalogue of Microorganisms (GCM) 10K type strain sequencing project: providing services to taxonomists for standard genome sequencing and annotation.</title>
        <authorList>
            <consortium name="The Broad Institute Genomics Platform"/>
            <consortium name="The Broad Institute Genome Sequencing Center for Infectious Disease"/>
            <person name="Wu L."/>
            <person name="Ma J."/>
        </authorList>
    </citation>
    <scope>NUCLEOTIDE SEQUENCE [LARGE SCALE GENOMIC DNA]</scope>
    <source>
        <strain evidence="2">CGMCC 1.18578</strain>
    </source>
</reference>
<name>A0ABW0QSF8_9BACL</name>
<evidence type="ECO:0000313" key="2">
    <source>
        <dbReference type="Proteomes" id="UP001596108"/>
    </source>
</evidence>
<organism evidence="1 2">
    <name type="scientific">Cohnella yongneupensis</name>
    <dbReference type="NCBI Taxonomy" id="425006"/>
    <lineage>
        <taxon>Bacteria</taxon>
        <taxon>Bacillati</taxon>
        <taxon>Bacillota</taxon>
        <taxon>Bacilli</taxon>
        <taxon>Bacillales</taxon>
        <taxon>Paenibacillaceae</taxon>
        <taxon>Cohnella</taxon>
    </lineage>
</organism>
<accession>A0ABW0QSF8</accession>
<dbReference type="RefSeq" id="WP_378109728.1">
    <property type="nucleotide sequence ID" value="NZ_JBHSNC010000001.1"/>
</dbReference>